<comment type="caution">
    <text evidence="1">The sequence shown here is derived from an EMBL/GenBank/DDBJ whole genome shotgun (WGS) entry which is preliminary data.</text>
</comment>
<accession>A0A849VKK0</accession>
<dbReference type="Gene3D" id="3.40.50.300">
    <property type="entry name" value="P-loop containing nucleotide triphosphate hydrolases"/>
    <property type="match status" value="1"/>
</dbReference>
<dbReference type="PANTHER" id="PTHR34301:SF8">
    <property type="entry name" value="ATPASE DOMAIN-CONTAINING PROTEIN"/>
    <property type="match status" value="1"/>
</dbReference>
<dbReference type="RefSeq" id="WP_171627371.1">
    <property type="nucleotide sequence ID" value="NZ_JABBPG010000008.1"/>
</dbReference>
<evidence type="ECO:0000313" key="2">
    <source>
        <dbReference type="Proteomes" id="UP000586305"/>
    </source>
</evidence>
<reference evidence="1 2" key="1">
    <citation type="submission" date="2020-04" db="EMBL/GenBank/DDBJ databases">
        <title>Pseudoalteromonas caenipelagi sp. nov., isolated from a tidal flat.</title>
        <authorList>
            <person name="Park S."/>
            <person name="Yoon J.-H."/>
        </authorList>
    </citation>
    <scope>NUCLEOTIDE SEQUENCE [LARGE SCALE GENOMIC DNA]</scope>
    <source>
        <strain evidence="1 2">JBTF-M23</strain>
    </source>
</reference>
<organism evidence="1 2">
    <name type="scientific">Pseudoalteromonas caenipelagi</name>
    <dbReference type="NCBI Taxonomy" id="2726988"/>
    <lineage>
        <taxon>Bacteria</taxon>
        <taxon>Pseudomonadati</taxon>
        <taxon>Pseudomonadota</taxon>
        <taxon>Gammaproteobacteria</taxon>
        <taxon>Alteromonadales</taxon>
        <taxon>Pseudoalteromonadaceae</taxon>
        <taxon>Pseudoalteromonas</taxon>
    </lineage>
</organism>
<proteinExistence type="predicted"/>
<dbReference type="EMBL" id="JABBPG010000008">
    <property type="protein sequence ID" value="NOU52314.1"/>
    <property type="molecule type" value="Genomic_DNA"/>
</dbReference>
<keyword evidence="2" id="KW-1185">Reference proteome</keyword>
<dbReference type="Proteomes" id="UP000586305">
    <property type="component" value="Unassembled WGS sequence"/>
</dbReference>
<protein>
    <recommendedName>
        <fullName evidence="3">AAA domain-containing protein</fullName>
    </recommendedName>
</protein>
<dbReference type="SUPFAM" id="SSF52540">
    <property type="entry name" value="P-loop containing nucleoside triphosphate hydrolases"/>
    <property type="match status" value="1"/>
</dbReference>
<dbReference type="InterPro" id="IPR027417">
    <property type="entry name" value="P-loop_NTPase"/>
</dbReference>
<evidence type="ECO:0000313" key="1">
    <source>
        <dbReference type="EMBL" id="NOU52314.1"/>
    </source>
</evidence>
<dbReference type="PANTHER" id="PTHR34301">
    <property type="entry name" value="DNA-BINDING PROTEIN-RELATED"/>
    <property type="match status" value="1"/>
</dbReference>
<name>A0A849VKK0_9GAMM</name>
<sequence>MKKVNWHFQRKTLAESYLQTVYQGAMSRIALLDVRRTGKTTFLLKDLYPIALENGFIPVYINLWGEPDSPTLAITQALNNTLNALNETVTGKLSELANSEIKKLEVGNNVFGKATIEFSDKNAHKPSESELFKIGQLVEALFNKCGDKALIIIDEIQHLASSEKFLSVQHALRTALDTYSDICVVFAGSSRSGVNAMFSDKDKPFYDSAFMIDFPRLGEEFVRHCCDTLREHFDLNYDALAVNAFYEEIDKSPFWMMKLMTYLMAHKASLTEGTDYIKALMIQDGDFEGLKKRLRDLDIEILRLIRQEKTALYSAQVVEELSKTVASEVTTSAIQTSVKKLKGMEIISQYADKYYIESPGFIRYLEANSP</sequence>
<dbReference type="AlphaFoldDB" id="A0A849VKK0"/>
<evidence type="ECO:0008006" key="3">
    <source>
        <dbReference type="Google" id="ProtNLM"/>
    </source>
</evidence>
<gene>
    <name evidence="1" type="ORF">HG263_17430</name>
</gene>